<evidence type="ECO:0000256" key="2">
    <source>
        <dbReference type="ARBA" id="ARBA00022840"/>
    </source>
</evidence>
<reference evidence="3 4" key="1">
    <citation type="submission" date="2016-03" db="EMBL/GenBank/DDBJ databases">
        <title>Whole genome sequencing of Grifola frondosa 9006-11.</title>
        <authorList>
            <person name="Min B."/>
            <person name="Park H."/>
            <person name="Kim J.-G."/>
            <person name="Cho H."/>
            <person name="Oh Y.-L."/>
            <person name="Kong W.-S."/>
            <person name="Choi I.-G."/>
        </authorList>
    </citation>
    <scope>NUCLEOTIDE SEQUENCE [LARGE SCALE GENOMIC DNA]</scope>
    <source>
        <strain evidence="3 4">9006-11</strain>
    </source>
</reference>
<comment type="caution">
    <text evidence="3">The sequence shown here is derived from an EMBL/GenBank/DDBJ whole genome shotgun (WGS) entry which is preliminary data.</text>
</comment>
<evidence type="ECO:0000313" key="4">
    <source>
        <dbReference type="Proteomes" id="UP000092993"/>
    </source>
</evidence>
<dbReference type="GO" id="GO:0005783">
    <property type="term" value="C:endoplasmic reticulum"/>
    <property type="evidence" value="ECO:0007669"/>
    <property type="project" value="TreeGrafter"/>
</dbReference>
<dbReference type="Gene3D" id="3.40.50.12780">
    <property type="entry name" value="N-terminal domain of ligase-like"/>
    <property type="match status" value="1"/>
</dbReference>
<protein>
    <submittedName>
        <fullName evidence="3">Long chain acyl-CoA synthetase 7, peroxisomal</fullName>
    </submittedName>
</protein>
<gene>
    <name evidence="3" type="primary">LACS7</name>
    <name evidence="3" type="ORF">A0H81_04448</name>
</gene>
<dbReference type="OMA" id="EVIIGGY"/>
<dbReference type="GO" id="GO:0004467">
    <property type="term" value="F:long-chain fatty acid-CoA ligase activity"/>
    <property type="evidence" value="ECO:0007669"/>
    <property type="project" value="TreeGrafter"/>
</dbReference>
<dbReference type="SUPFAM" id="SSF56801">
    <property type="entry name" value="Acetyl-CoA synthetase-like"/>
    <property type="match status" value="1"/>
</dbReference>
<evidence type="ECO:0000256" key="1">
    <source>
        <dbReference type="ARBA" id="ARBA00022741"/>
    </source>
</evidence>
<dbReference type="GO" id="GO:0016020">
    <property type="term" value="C:membrane"/>
    <property type="evidence" value="ECO:0007669"/>
    <property type="project" value="TreeGrafter"/>
</dbReference>
<dbReference type="GO" id="GO:0005524">
    <property type="term" value="F:ATP binding"/>
    <property type="evidence" value="ECO:0007669"/>
    <property type="project" value="UniProtKB-KW"/>
</dbReference>
<proteinExistence type="predicted"/>
<sequence>MGYTAEDKPYPRGEIHMRGSQVFKGYYKDEQKTREALDDEGWLHTGDVGLLDDSLRLKIIDRVKNIMKLSQGEYVALEHVENIYSACPLVSQLFVYGDSLQSYLLAVVIPDIPHFAPLASRVLGKSINDTDTVALERAVKDPEVYSAVMAELGKQAKKNKLKGFEMIKRIHLTLEPFTTENGCLTPTMKIRRKETYGKFKPELDALYALPEPTSSKL</sequence>
<evidence type="ECO:0000313" key="3">
    <source>
        <dbReference type="EMBL" id="OBZ75952.1"/>
    </source>
</evidence>
<name>A0A1C7MGK0_GRIFR</name>
<dbReference type="InterPro" id="IPR042099">
    <property type="entry name" value="ANL_N_sf"/>
</dbReference>
<dbReference type="Proteomes" id="UP000092993">
    <property type="component" value="Unassembled WGS sequence"/>
</dbReference>
<keyword evidence="1" id="KW-0547">Nucleotide-binding</keyword>
<organism evidence="3 4">
    <name type="scientific">Grifola frondosa</name>
    <name type="common">Maitake</name>
    <name type="synonym">Polyporus frondosus</name>
    <dbReference type="NCBI Taxonomy" id="5627"/>
    <lineage>
        <taxon>Eukaryota</taxon>
        <taxon>Fungi</taxon>
        <taxon>Dikarya</taxon>
        <taxon>Basidiomycota</taxon>
        <taxon>Agaricomycotina</taxon>
        <taxon>Agaricomycetes</taxon>
        <taxon>Polyporales</taxon>
        <taxon>Grifolaceae</taxon>
        <taxon>Grifola</taxon>
    </lineage>
</organism>
<dbReference type="STRING" id="5627.A0A1C7MGK0"/>
<dbReference type="PANTHER" id="PTHR43272:SF33">
    <property type="entry name" value="AMP-BINDING DOMAIN-CONTAINING PROTEIN-RELATED"/>
    <property type="match status" value="1"/>
</dbReference>
<accession>A0A1C7MGK0</accession>
<keyword evidence="2" id="KW-0067">ATP-binding</keyword>
<keyword evidence="4" id="KW-1185">Reference proteome</keyword>
<dbReference type="AlphaFoldDB" id="A0A1C7MGK0"/>
<dbReference type="PANTHER" id="PTHR43272">
    <property type="entry name" value="LONG-CHAIN-FATTY-ACID--COA LIGASE"/>
    <property type="match status" value="1"/>
</dbReference>
<dbReference type="OrthoDB" id="1700726at2759"/>
<dbReference type="EMBL" id="LUGG01000004">
    <property type="protein sequence ID" value="OBZ75952.1"/>
    <property type="molecule type" value="Genomic_DNA"/>
</dbReference>